<sequence>MTPHIDGRQQTFPKLLQSTDTRRLLLANGSCRIEGYVTDVIDKGFMYEESLRMPFVVRYPRAIAPGGVTDTVALKR</sequence>
<dbReference type="SUPFAM" id="SSF53649">
    <property type="entry name" value="Alkaline phosphatase-like"/>
    <property type="match status" value="1"/>
</dbReference>
<dbReference type="EMBL" id="BALG01000074">
    <property type="protein sequence ID" value="GAC42169.1"/>
    <property type="molecule type" value="Genomic_DNA"/>
</dbReference>
<comment type="caution">
    <text evidence="2">The sequence shown here is derived from an EMBL/GenBank/DDBJ whole genome shotgun (WGS) entry which is preliminary data.</text>
</comment>
<dbReference type="Pfam" id="PF16347">
    <property type="entry name" value="SGSH_C"/>
    <property type="match status" value="1"/>
</dbReference>
<proteinExistence type="predicted"/>
<feature type="domain" description="N-sulphoglucosamine sulphohydrolase C-terminal" evidence="1">
    <location>
        <begin position="41"/>
        <end position="72"/>
    </location>
</feature>
<evidence type="ECO:0000259" key="1">
    <source>
        <dbReference type="Pfam" id="PF16347"/>
    </source>
</evidence>
<dbReference type="Proteomes" id="UP000029453">
    <property type="component" value="Unassembled WGS sequence"/>
</dbReference>
<dbReference type="Gene3D" id="3.40.720.10">
    <property type="entry name" value="Alkaline Phosphatase, subunit A"/>
    <property type="match status" value="1"/>
</dbReference>
<keyword evidence="3" id="KW-1185">Reference proteome</keyword>
<name>M9M0C5_PAEPP</name>
<organism evidence="2 3">
    <name type="scientific">Paenibacillus popilliae ATCC 14706</name>
    <dbReference type="NCBI Taxonomy" id="1212764"/>
    <lineage>
        <taxon>Bacteria</taxon>
        <taxon>Bacillati</taxon>
        <taxon>Bacillota</taxon>
        <taxon>Bacilli</taxon>
        <taxon>Bacillales</taxon>
        <taxon>Paenibacillaceae</taxon>
        <taxon>Paenibacillus</taxon>
    </lineage>
</organism>
<protein>
    <submittedName>
        <fullName evidence="2">Arylsulfatase A</fullName>
    </submittedName>
</protein>
<dbReference type="AlphaFoldDB" id="M9M0C5"/>
<dbReference type="RefSeq" id="WP_006285570.1">
    <property type="nucleotide sequence ID" value="NZ_BALG01000074.1"/>
</dbReference>
<accession>M9M0C5</accession>
<gene>
    <name evidence="2" type="ORF">PPOP_1526</name>
</gene>
<evidence type="ECO:0000313" key="2">
    <source>
        <dbReference type="EMBL" id="GAC42169.1"/>
    </source>
</evidence>
<dbReference type="InterPro" id="IPR017850">
    <property type="entry name" value="Alkaline_phosphatase_core_sf"/>
</dbReference>
<dbReference type="InterPro" id="IPR032506">
    <property type="entry name" value="SGSH_C"/>
</dbReference>
<dbReference type="OrthoDB" id="9762324at2"/>
<evidence type="ECO:0000313" key="3">
    <source>
        <dbReference type="Proteomes" id="UP000029453"/>
    </source>
</evidence>
<reference evidence="2 3" key="1">
    <citation type="submission" date="2012-10" db="EMBL/GenBank/DDBJ databases">
        <title>Draft Genome Sequence of Paenibacillus popilliae ATCC 14706T.</title>
        <authorList>
            <person name="Iiyama K."/>
            <person name="Mori K."/>
            <person name="Mon H."/>
            <person name="Chieda Y."/>
            <person name="Lee J.M."/>
            <person name="Kusakabe T."/>
            <person name="Tashiro K."/>
            <person name="Asano S."/>
            <person name="Yasunaga-Aoki C."/>
            <person name="Shimizu S."/>
        </authorList>
    </citation>
    <scope>NUCLEOTIDE SEQUENCE [LARGE SCALE GENOMIC DNA]</scope>
    <source>
        <strain evidence="2 3">ATCC 14706</strain>
    </source>
</reference>